<dbReference type="Gene3D" id="1.10.10.10">
    <property type="entry name" value="Winged helix-like DNA-binding domain superfamily/Winged helix DNA-binding domain"/>
    <property type="match status" value="1"/>
</dbReference>
<dbReference type="InterPro" id="IPR036388">
    <property type="entry name" value="WH-like_DNA-bd_sf"/>
</dbReference>
<evidence type="ECO:0000313" key="1">
    <source>
        <dbReference type="EMBL" id="SPZ77274.1"/>
    </source>
</evidence>
<reference evidence="1 2" key="1">
    <citation type="submission" date="2018-06" db="EMBL/GenBank/DDBJ databases">
        <authorList>
            <consortium name="Pathogen Informatics"/>
            <person name="Doyle S."/>
        </authorList>
    </citation>
    <scope>NUCLEOTIDE SEQUENCE [LARGE SCALE GENOMIC DNA]</scope>
    <source>
        <strain evidence="1 2">NCTC4837</strain>
    </source>
</reference>
<protein>
    <submittedName>
        <fullName evidence="1">Colanic acid/biofilm transcriptional regulator</fullName>
    </submittedName>
</protein>
<accession>A0A2X2I7B7</accession>
<dbReference type="EMBL" id="UAUQ01000004">
    <property type="protein sequence ID" value="SPZ77274.1"/>
    <property type="molecule type" value="Genomic_DNA"/>
</dbReference>
<proteinExistence type="predicted"/>
<dbReference type="Proteomes" id="UP000251082">
    <property type="component" value="Unassembled WGS sequence"/>
</dbReference>
<gene>
    <name evidence="1" type="primary">mcbR_1</name>
    <name evidence="1" type="ORF">NCTC4837_01988</name>
</gene>
<name>A0A2X2I7B7_SHIDY</name>
<organism evidence="1 2">
    <name type="scientific">Shigella dysenteriae</name>
    <dbReference type="NCBI Taxonomy" id="622"/>
    <lineage>
        <taxon>Bacteria</taxon>
        <taxon>Pseudomonadati</taxon>
        <taxon>Pseudomonadota</taxon>
        <taxon>Gammaproteobacteria</taxon>
        <taxon>Enterobacterales</taxon>
        <taxon>Enterobacteriaceae</taxon>
        <taxon>Shigella</taxon>
    </lineage>
</organism>
<evidence type="ECO:0000313" key="2">
    <source>
        <dbReference type="Proteomes" id="UP000251082"/>
    </source>
</evidence>
<sequence>MPRTGKMKHVSLTLQVENDLKHQLSIGALKPGARLITKNLAEQLGMSITCA</sequence>
<dbReference type="AlphaFoldDB" id="A0A2X2I7B7"/>